<evidence type="ECO:0000313" key="3">
    <source>
        <dbReference type="EMBL" id="QCD84057.1"/>
    </source>
</evidence>
<dbReference type="PANTHER" id="PTHR48435:SF1">
    <property type="entry name" value="POLYPROTEIN"/>
    <property type="match status" value="1"/>
</dbReference>
<feature type="region of interest" description="Disordered" evidence="2">
    <location>
        <begin position="1"/>
        <end position="48"/>
    </location>
</feature>
<accession>A0A4D6L6A8</accession>
<reference evidence="3 4" key="1">
    <citation type="submission" date="2019-04" db="EMBL/GenBank/DDBJ databases">
        <title>An improved genome assembly and genetic linkage map for asparagus bean, Vigna unguiculata ssp. sesquipedialis.</title>
        <authorList>
            <person name="Xia Q."/>
            <person name="Zhang R."/>
            <person name="Dong Y."/>
        </authorList>
    </citation>
    <scope>NUCLEOTIDE SEQUENCE [LARGE SCALE GENOMIC DNA]</scope>
    <source>
        <tissue evidence="3">Leaf</tissue>
    </source>
</reference>
<proteinExistence type="predicted"/>
<dbReference type="PANTHER" id="PTHR48435">
    <property type="entry name" value="POLYPROTEIN"/>
    <property type="match status" value="1"/>
</dbReference>
<dbReference type="AlphaFoldDB" id="A0A4D6L6A8"/>
<gene>
    <name evidence="3" type="ORF">DEO72_LG2g4407</name>
</gene>
<evidence type="ECO:0000313" key="4">
    <source>
        <dbReference type="Proteomes" id="UP000501690"/>
    </source>
</evidence>
<feature type="region of interest" description="Disordered" evidence="2">
    <location>
        <begin position="573"/>
        <end position="618"/>
    </location>
</feature>
<dbReference type="Proteomes" id="UP000501690">
    <property type="component" value="Linkage Group LG2"/>
</dbReference>
<dbReference type="InterPro" id="IPR053098">
    <property type="entry name" value="Petuviruses_polyprotein"/>
</dbReference>
<feature type="compositionally biased region" description="Acidic residues" evidence="2">
    <location>
        <begin position="595"/>
        <end position="604"/>
    </location>
</feature>
<feature type="compositionally biased region" description="Basic and acidic residues" evidence="2">
    <location>
        <begin position="1"/>
        <end position="13"/>
    </location>
</feature>
<evidence type="ECO:0000256" key="1">
    <source>
        <dbReference type="SAM" id="Coils"/>
    </source>
</evidence>
<feature type="compositionally biased region" description="Acidic residues" evidence="2">
    <location>
        <begin position="579"/>
        <end position="588"/>
    </location>
</feature>
<organism evidence="3 4">
    <name type="scientific">Vigna unguiculata</name>
    <name type="common">Cowpea</name>
    <dbReference type="NCBI Taxonomy" id="3917"/>
    <lineage>
        <taxon>Eukaryota</taxon>
        <taxon>Viridiplantae</taxon>
        <taxon>Streptophyta</taxon>
        <taxon>Embryophyta</taxon>
        <taxon>Tracheophyta</taxon>
        <taxon>Spermatophyta</taxon>
        <taxon>Magnoliopsida</taxon>
        <taxon>eudicotyledons</taxon>
        <taxon>Gunneridae</taxon>
        <taxon>Pentapetalae</taxon>
        <taxon>rosids</taxon>
        <taxon>fabids</taxon>
        <taxon>Fabales</taxon>
        <taxon>Fabaceae</taxon>
        <taxon>Papilionoideae</taxon>
        <taxon>50 kb inversion clade</taxon>
        <taxon>NPAAA clade</taxon>
        <taxon>indigoferoid/millettioid clade</taxon>
        <taxon>Phaseoleae</taxon>
        <taxon>Vigna</taxon>
    </lineage>
</organism>
<feature type="compositionally biased region" description="Acidic residues" evidence="2">
    <location>
        <begin position="14"/>
        <end position="25"/>
    </location>
</feature>
<keyword evidence="4" id="KW-1185">Reference proteome</keyword>
<protein>
    <submittedName>
        <fullName evidence="3">Uncharacterized protein</fullName>
    </submittedName>
</protein>
<evidence type="ECO:0000256" key="2">
    <source>
        <dbReference type="SAM" id="MobiDB-lite"/>
    </source>
</evidence>
<keyword evidence="1" id="KW-0175">Coiled coil</keyword>
<name>A0A4D6L6A8_VIGUN</name>
<dbReference type="EMBL" id="CP039346">
    <property type="protein sequence ID" value="QCD84057.1"/>
    <property type="molecule type" value="Genomic_DNA"/>
</dbReference>
<sequence length="618" mass="72117">MCDPDCDCHHDYEDSSDEEEEEDDDKPGGGTCKPSPPPYDRSPPADRPWIGLHQQNLPDPFWKQRRCLEILGRYPSPPRIPVPCMMFTETNYESEFPSLERQVDPVSNIATKPNISPTEIGPEGRLKPLTQAEEVLNWHTENAKAQNNILKRIDAGVSRLSTHIEETDGRILHLSERMQKHYHHLSLEISRLEKEWKTTSFGKASDEKEREIRSLKSQIQELDDLIAKKEKQLYHPDPYAFMNPFRIVIRKKNKEIPSLTFSWPTPRPRGKNLSMNLQKKKKSTAAVLGALHEEFIGDGAITDRKIRQEFFEMKCCSLNMKDLDRHFKRMIQRFYLLNGGNDPSLKNTYVASLPVDLQPELNRMAIAAQKDFSHMTMGQIHQMTKEAVDKLCRQHQHFSDILNQRRIGWDICEPTLWAIWCKSVQRSIPLALKVQETYNILTDPSKQDYLFWTLLEWFSPIPWWRHELEKIIHYQRQRNVDISKSTSIIIIHRPYFQNHSGAIWSKNKAYIWGTFDEYPIPDSYRQQLVRHLKEIPQEENHNEIQLTPSRMIPSGQQGPTNTEFYIPEGRFQISQDLGGPEEDKEDFDSWNPAGQEDDIMDSDTDPNLSPSHEPIFKD</sequence>
<feature type="coiled-coil region" evidence="1">
    <location>
        <begin position="175"/>
        <end position="232"/>
    </location>
</feature>